<evidence type="ECO:0000313" key="1">
    <source>
        <dbReference type="EMBL" id="MFC5469717.1"/>
    </source>
</evidence>
<organism evidence="1 2">
    <name type="scientific">Cohnella suwonensis</name>
    <dbReference type="NCBI Taxonomy" id="696072"/>
    <lineage>
        <taxon>Bacteria</taxon>
        <taxon>Bacillati</taxon>
        <taxon>Bacillota</taxon>
        <taxon>Bacilli</taxon>
        <taxon>Bacillales</taxon>
        <taxon>Paenibacillaceae</taxon>
        <taxon>Cohnella</taxon>
    </lineage>
</organism>
<dbReference type="EMBL" id="JBHSMH010000041">
    <property type="protein sequence ID" value="MFC5469717.1"/>
    <property type="molecule type" value="Genomic_DNA"/>
</dbReference>
<evidence type="ECO:0008006" key="3">
    <source>
        <dbReference type="Google" id="ProtNLM"/>
    </source>
</evidence>
<dbReference type="RefSeq" id="WP_209745377.1">
    <property type="nucleotide sequence ID" value="NZ_JBHSMH010000041.1"/>
</dbReference>
<sequence length="442" mass="51943">MAWSNKKKSGPQMKYNILIVFDYAPLGPMRVAIRDHLYSFKKNSKHQVFYLNLAYRETIPGYIQKMKFDLVIFHTIFFSARWDNVGYERTRRKAQFIKKLDAVKVGMPQDEHFKTDYICDLINEFDMDIIFSVSPESERPKFYSAKVKDSVKFYPVLTGYLDDRTVELIKRLAGLATEKTTDIGYRATRVHPSLGKHGILKPLIGTVFQEEGSILGLKLDISTRTEDTILGNDWFRFLLHCKYTIGVEGGASVIDRDGSIRIKTYEYLKSYPQASFEEIEKACFPDQDGYLQYYALSPRHLEACATRTCQILIEGEYNGILKPNVHYIQLKRDFSNMEEVLKIIQQDRLRESIVERAYQDIVESRRFSYESFVSNVINHSLQADDQSYVRKLDIWRSGLCLWNWFQERIHLHRIRSIRKYRSCKNKLIRLFRDWIDTKGGIQ</sequence>
<gene>
    <name evidence="1" type="ORF">ACFPPD_13370</name>
</gene>
<reference evidence="2" key="1">
    <citation type="journal article" date="2019" name="Int. J. Syst. Evol. Microbiol.">
        <title>The Global Catalogue of Microorganisms (GCM) 10K type strain sequencing project: providing services to taxonomists for standard genome sequencing and annotation.</title>
        <authorList>
            <consortium name="The Broad Institute Genomics Platform"/>
            <consortium name="The Broad Institute Genome Sequencing Center for Infectious Disease"/>
            <person name="Wu L."/>
            <person name="Ma J."/>
        </authorList>
    </citation>
    <scope>NUCLEOTIDE SEQUENCE [LARGE SCALE GENOMIC DNA]</scope>
    <source>
        <strain evidence="2">CCUG 57113</strain>
    </source>
</reference>
<comment type="caution">
    <text evidence="1">The sequence shown here is derived from an EMBL/GenBank/DDBJ whole genome shotgun (WGS) entry which is preliminary data.</text>
</comment>
<evidence type="ECO:0000313" key="2">
    <source>
        <dbReference type="Proteomes" id="UP001596105"/>
    </source>
</evidence>
<name>A0ABW0LXW5_9BACL</name>
<proteinExistence type="predicted"/>
<protein>
    <recommendedName>
        <fullName evidence="3">Glycosyltransferase family 1 protein</fullName>
    </recommendedName>
</protein>
<dbReference type="Proteomes" id="UP001596105">
    <property type="component" value="Unassembled WGS sequence"/>
</dbReference>
<keyword evidence="2" id="KW-1185">Reference proteome</keyword>
<accession>A0ABW0LXW5</accession>